<name>A0A4S5E9S9_9MICC</name>
<organism evidence="2 3">
    <name type="scientific">Arthrobacter echini</name>
    <dbReference type="NCBI Taxonomy" id="1529066"/>
    <lineage>
        <taxon>Bacteria</taxon>
        <taxon>Bacillati</taxon>
        <taxon>Actinomycetota</taxon>
        <taxon>Actinomycetes</taxon>
        <taxon>Micrococcales</taxon>
        <taxon>Micrococcaceae</taxon>
        <taxon>Arthrobacter</taxon>
    </lineage>
</organism>
<evidence type="ECO:0000313" key="2">
    <source>
        <dbReference type="EMBL" id="THJ68476.1"/>
    </source>
</evidence>
<proteinExistence type="predicted"/>
<evidence type="ECO:0000256" key="1">
    <source>
        <dbReference type="SAM" id="MobiDB-lite"/>
    </source>
</evidence>
<reference evidence="2 3" key="1">
    <citation type="submission" date="2019-04" db="EMBL/GenBank/DDBJ databases">
        <authorList>
            <person name="Liu Q."/>
            <person name="Xin Y.-H."/>
        </authorList>
    </citation>
    <scope>NUCLEOTIDE SEQUENCE [LARGE SCALE GENOMIC DNA]</scope>
    <source>
        <strain evidence="2 3">AM23</strain>
    </source>
</reference>
<dbReference type="RefSeq" id="WP_136452578.1">
    <property type="nucleotide sequence ID" value="NZ_SSWH01000001.1"/>
</dbReference>
<keyword evidence="3" id="KW-1185">Reference proteome</keyword>
<evidence type="ECO:0000313" key="3">
    <source>
        <dbReference type="Proteomes" id="UP000305233"/>
    </source>
</evidence>
<dbReference type="Proteomes" id="UP000305233">
    <property type="component" value="Unassembled WGS sequence"/>
</dbReference>
<gene>
    <name evidence="2" type="ORF">E8P82_00730</name>
</gene>
<accession>A0A4S5E9S9</accession>
<dbReference type="AlphaFoldDB" id="A0A4S5E9S9"/>
<comment type="caution">
    <text evidence="2">The sequence shown here is derived from an EMBL/GenBank/DDBJ whole genome shotgun (WGS) entry which is preliminary data.</text>
</comment>
<dbReference type="EMBL" id="SSWH01000001">
    <property type="protein sequence ID" value="THJ68476.1"/>
    <property type="molecule type" value="Genomic_DNA"/>
</dbReference>
<feature type="region of interest" description="Disordered" evidence="1">
    <location>
        <begin position="1"/>
        <end position="20"/>
    </location>
</feature>
<protein>
    <submittedName>
        <fullName evidence="2">Uncharacterized protein</fullName>
    </submittedName>
</protein>
<sequence>MLRDQPEEIPDGGIRPACRVQGEGFEGDDCDRVRELRASAGEDGCGFVEPTAASSPAVSQALVDHQAQ</sequence>